<gene>
    <name evidence="2" type="ORF">E5S67_02219</name>
</gene>
<sequence length="245" mass="27999">MSKKSDRPVAGQEQTWFAKGKSDSWQVLLSQVASRFDREYRGEAFALPEEVESMPIFLESVAGTLQAKTVSPFWKIAKPQKNQRCLDIGCGVSFLIYPWRDWEAYFYGQEISSAARDALNARGPQLNSKLFKGVEWAPAHQLNYEEAQFDLCLATGFSCYYPIDYWNIVMGEVKRVLKPGGHFVFDVLNPNSPLAEDWAILETYRAGEVFLETIEDWEKMMKAAGAKVVKKQSGDLFQMYKVQYI</sequence>
<evidence type="ECO:0000259" key="1">
    <source>
        <dbReference type="Pfam" id="PF08241"/>
    </source>
</evidence>
<dbReference type="Gene3D" id="3.40.50.150">
    <property type="entry name" value="Vaccinia Virus protein VP39"/>
    <property type="match status" value="1"/>
</dbReference>
<evidence type="ECO:0000313" key="3">
    <source>
        <dbReference type="Proteomes" id="UP000702425"/>
    </source>
</evidence>
<accession>A0ABX2CWI7</accession>
<keyword evidence="3" id="KW-1185">Reference proteome</keyword>
<proteinExistence type="predicted"/>
<organism evidence="2 3">
    <name type="scientific">Microcoleus asticus IPMA8</name>
    <dbReference type="NCBI Taxonomy" id="2563858"/>
    <lineage>
        <taxon>Bacteria</taxon>
        <taxon>Bacillati</taxon>
        <taxon>Cyanobacteriota</taxon>
        <taxon>Cyanophyceae</taxon>
        <taxon>Oscillatoriophycideae</taxon>
        <taxon>Oscillatoriales</taxon>
        <taxon>Microcoleaceae</taxon>
        <taxon>Microcoleus</taxon>
        <taxon>Microcoleus asticus</taxon>
    </lineage>
</organism>
<comment type="caution">
    <text evidence="2">The sequence shown here is derived from an EMBL/GenBank/DDBJ whole genome shotgun (WGS) entry which is preliminary data.</text>
</comment>
<reference evidence="2 3" key="1">
    <citation type="journal article" date="2020" name="Sci. Rep.">
        <title>A novel cyanobacterial geosmin producer, revising GeoA distribution and dispersion patterns in Bacteria.</title>
        <authorList>
            <person name="Churro C."/>
            <person name="Semedo-Aguiar A.P."/>
            <person name="Silva A.D."/>
            <person name="Pereira-Leal J.B."/>
            <person name="Leite R.B."/>
        </authorList>
    </citation>
    <scope>NUCLEOTIDE SEQUENCE [LARGE SCALE GENOMIC DNA]</scope>
    <source>
        <strain evidence="2 3">IPMA8</strain>
    </source>
</reference>
<feature type="domain" description="Methyltransferase type 11" evidence="1">
    <location>
        <begin position="86"/>
        <end position="185"/>
    </location>
</feature>
<dbReference type="Proteomes" id="UP000702425">
    <property type="component" value="Unassembled WGS sequence"/>
</dbReference>
<dbReference type="Pfam" id="PF08241">
    <property type="entry name" value="Methyltransf_11"/>
    <property type="match status" value="1"/>
</dbReference>
<name>A0ABX2CWI7_9CYAN</name>
<dbReference type="InterPro" id="IPR029063">
    <property type="entry name" value="SAM-dependent_MTases_sf"/>
</dbReference>
<dbReference type="InterPro" id="IPR013216">
    <property type="entry name" value="Methyltransf_11"/>
</dbReference>
<dbReference type="RefSeq" id="WP_172187101.1">
    <property type="nucleotide sequence ID" value="NZ_CAWPPK010000244.1"/>
</dbReference>
<dbReference type="EMBL" id="SRRZ01000032">
    <property type="protein sequence ID" value="NQE34493.1"/>
    <property type="molecule type" value="Genomic_DNA"/>
</dbReference>
<dbReference type="SUPFAM" id="SSF53335">
    <property type="entry name" value="S-adenosyl-L-methionine-dependent methyltransferases"/>
    <property type="match status" value="1"/>
</dbReference>
<protein>
    <recommendedName>
        <fullName evidence="1">Methyltransferase type 11 domain-containing protein</fullName>
    </recommendedName>
</protein>
<evidence type="ECO:0000313" key="2">
    <source>
        <dbReference type="EMBL" id="NQE34493.1"/>
    </source>
</evidence>
<dbReference type="CDD" id="cd02440">
    <property type="entry name" value="AdoMet_MTases"/>
    <property type="match status" value="1"/>
</dbReference>